<reference evidence="1" key="1">
    <citation type="submission" date="2018-02" db="EMBL/GenBank/DDBJ databases">
        <title>Rhizophora mucronata_Transcriptome.</title>
        <authorList>
            <person name="Meera S.P."/>
            <person name="Sreeshan A."/>
            <person name="Augustine A."/>
        </authorList>
    </citation>
    <scope>NUCLEOTIDE SEQUENCE</scope>
    <source>
        <tissue evidence="1">Leaf</tissue>
    </source>
</reference>
<dbReference type="AlphaFoldDB" id="A0A2P2P6G5"/>
<name>A0A2P2P6G5_RHIMU</name>
<accession>A0A2P2P6G5</accession>
<sequence length="25" mass="2775">MIASLIALNLSSYLSYAHIFHLLIA</sequence>
<protein>
    <submittedName>
        <fullName evidence="1">Uncharacterized protein</fullName>
    </submittedName>
</protein>
<dbReference type="EMBL" id="GGEC01069775">
    <property type="protein sequence ID" value="MBX50259.1"/>
    <property type="molecule type" value="Transcribed_RNA"/>
</dbReference>
<evidence type="ECO:0000313" key="1">
    <source>
        <dbReference type="EMBL" id="MBX50259.1"/>
    </source>
</evidence>
<proteinExistence type="predicted"/>
<organism evidence="1">
    <name type="scientific">Rhizophora mucronata</name>
    <name type="common">Asiatic mangrove</name>
    <dbReference type="NCBI Taxonomy" id="61149"/>
    <lineage>
        <taxon>Eukaryota</taxon>
        <taxon>Viridiplantae</taxon>
        <taxon>Streptophyta</taxon>
        <taxon>Embryophyta</taxon>
        <taxon>Tracheophyta</taxon>
        <taxon>Spermatophyta</taxon>
        <taxon>Magnoliopsida</taxon>
        <taxon>eudicotyledons</taxon>
        <taxon>Gunneridae</taxon>
        <taxon>Pentapetalae</taxon>
        <taxon>rosids</taxon>
        <taxon>fabids</taxon>
        <taxon>Malpighiales</taxon>
        <taxon>Rhizophoraceae</taxon>
        <taxon>Rhizophora</taxon>
    </lineage>
</organism>